<keyword evidence="1" id="KW-0812">Transmembrane</keyword>
<reference evidence="2 3" key="1">
    <citation type="submission" date="2018-08" db="EMBL/GenBank/DDBJ databases">
        <title>A genome reference for cultivated species of the human gut microbiota.</title>
        <authorList>
            <person name="Zou Y."/>
            <person name="Xue W."/>
            <person name="Luo G."/>
        </authorList>
    </citation>
    <scope>NUCLEOTIDE SEQUENCE [LARGE SCALE GENOMIC DNA]</scope>
    <source>
        <strain evidence="2 3">AM07-24</strain>
    </source>
</reference>
<dbReference type="EMBL" id="QRMS01000001">
    <property type="protein sequence ID" value="RHJ89292.1"/>
    <property type="molecule type" value="Genomic_DNA"/>
</dbReference>
<dbReference type="OrthoDB" id="9884659at2"/>
<name>A0A415E689_9FIRM</name>
<proteinExistence type="predicted"/>
<evidence type="ECO:0000313" key="3">
    <source>
        <dbReference type="Proteomes" id="UP000284841"/>
    </source>
</evidence>
<comment type="caution">
    <text evidence="2">The sequence shown here is derived from an EMBL/GenBank/DDBJ whole genome shotgun (WGS) entry which is preliminary data.</text>
</comment>
<evidence type="ECO:0000313" key="2">
    <source>
        <dbReference type="EMBL" id="RHJ89292.1"/>
    </source>
</evidence>
<dbReference type="RefSeq" id="WP_118333389.1">
    <property type="nucleotide sequence ID" value="NZ_AP025567.1"/>
</dbReference>
<keyword evidence="1" id="KW-1133">Transmembrane helix</keyword>
<sequence length="156" mass="18277">MQKDRIKKWLMIGVIIETVVILALVGHTYRLNKNLLNSRLTLLTAVYRDLQCDIARAEQNDFAEWPYDTDATGRIYFDSGGYADEEDDQRLIASVIDYAYSSGRLKKEERRFLSELKDMEAAMQNDGKRFSKSRVIFFEDEDREKVKAFLEEKGRF</sequence>
<gene>
    <name evidence="2" type="ORF">DW099_01580</name>
</gene>
<evidence type="ECO:0000256" key="1">
    <source>
        <dbReference type="SAM" id="Phobius"/>
    </source>
</evidence>
<organism evidence="2 3">
    <name type="scientific">Emergencia timonensis</name>
    <dbReference type="NCBI Taxonomy" id="1776384"/>
    <lineage>
        <taxon>Bacteria</taxon>
        <taxon>Bacillati</taxon>
        <taxon>Bacillota</taxon>
        <taxon>Clostridia</taxon>
        <taxon>Peptostreptococcales</taxon>
        <taxon>Anaerovoracaceae</taxon>
        <taxon>Emergencia</taxon>
    </lineage>
</organism>
<dbReference type="STRING" id="1776384.GCA_900086585_02594"/>
<keyword evidence="1" id="KW-0472">Membrane</keyword>
<dbReference type="AlphaFoldDB" id="A0A415E689"/>
<protein>
    <submittedName>
        <fullName evidence="2">Uncharacterized protein</fullName>
    </submittedName>
</protein>
<feature type="transmembrane region" description="Helical" evidence="1">
    <location>
        <begin position="9"/>
        <end position="29"/>
    </location>
</feature>
<keyword evidence="3" id="KW-1185">Reference proteome</keyword>
<dbReference type="Proteomes" id="UP000284841">
    <property type="component" value="Unassembled WGS sequence"/>
</dbReference>
<accession>A0A415E689</accession>